<evidence type="ECO:0000256" key="5">
    <source>
        <dbReference type="ARBA" id="ARBA00023136"/>
    </source>
</evidence>
<dbReference type="SUPFAM" id="SSF55874">
    <property type="entry name" value="ATPase domain of HSP90 chaperone/DNA topoisomerase II/histidine kinase"/>
    <property type="match status" value="1"/>
</dbReference>
<evidence type="ECO:0000313" key="8">
    <source>
        <dbReference type="EMBL" id="QCC51848.1"/>
    </source>
</evidence>
<dbReference type="GO" id="GO:0007234">
    <property type="term" value="P:osmosensory signaling via phosphorelay pathway"/>
    <property type="evidence" value="ECO:0007669"/>
    <property type="project" value="TreeGrafter"/>
</dbReference>
<dbReference type="InterPro" id="IPR005467">
    <property type="entry name" value="His_kinase_dom"/>
</dbReference>
<dbReference type="InterPro" id="IPR050351">
    <property type="entry name" value="BphY/WalK/GraS-like"/>
</dbReference>
<evidence type="ECO:0000256" key="1">
    <source>
        <dbReference type="ARBA" id="ARBA00000085"/>
    </source>
</evidence>
<evidence type="ECO:0000259" key="6">
    <source>
        <dbReference type="PROSITE" id="PS50109"/>
    </source>
</evidence>
<dbReference type="SMART" id="SM00086">
    <property type="entry name" value="PAC"/>
    <property type="match status" value="2"/>
</dbReference>
<dbReference type="InterPro" id="IPR013656">
    <property type="entry name" value="PAS_4"/>
</dbReference>
<sequence length="718" mass="77874">MSDASTEPKPSSEHVFLWVESELRSLDRPLASTRQVPAIESGATVSVPGALERLRRGADVSAIVCEQPLPNADAVAFLEAVRVQEPAVPVFLVTGDHDETTANRARQAGVTEYLVEADHEGWWNEVIELLEMADQYHRRSRTVGAAGPSLEAVLETAPDGLGIVRDGRFVDWNGQLCDLLGVADCTLSDVEPDDIVDPKLLSVGAEGDTYRHESGVPITRPSCGSLVAEVTTASIQWDGAPATLLICRDRSPAAADPTLSSGKRLQQAIEDAGHAVYMTAPDGTIRYVNAAFETITGYAAREALGQTPQLLNSGLTPSSYYEGLWETITAGDVWQETVTNRRKNGEIYHADQTIAPVTADGTVHGFIAIQSDVTAKKEMEDDLRTFKSIVERIDDPIMIQDSAGRFQVVNDAVSELAGLSRGELIGTDEFAFMDDATAEQIQTMKSRVLERGDPVTYEVSPELPGNGERRFSTVRYPQYDDDGTPAGTLAICRDVTDIKKHQRQFRVIERVLRHNLRNHFQVIRGVAESIEAEGSGRVAENAQTVVRTTDAVLETVDKERQITEFLSEPEPAGTVDLAQVAVSVAEQARRNHEDAAVAVDSPGQCNAVAVNLIDRAVEELVENAIVHSDGDSPTVTVTVTCDGDWAQVAVADDGPGIPAMERDVLTGRREIGPLNHGQGIGMWIVHLIVQESDGRLEFTENEPRGSVVTVAVPRPDRT</sequence>
<dbReference type="Proteomes" id="UP000296706">
    <property type="component" value="Chromosome"/>
</dbReference>
<dbReference type="Pfam" id="PF13188">
    <property type="entry name" value="PAS_8"/>
    <property type="match status" value="1"/>
</dbReference>
<dbReference type="PROSITE" id="PS50112">
    <property type="entry name" value="PAS"/>
    <property type="match status" value="2"/>
</dbReference>
<evidence type="ECO:0000256" key="4">
    <source>
        <dbReference type="ARBA" id="ARBA00022777"/>
    </source>
</evidence>
<dbReference type="STRING" id="1457250.GCA_000755225_00559"/>
<dbReference type="GeneID" id="39848528"/>
<dbReference type="CDD" id="cd00156">
    <property type="entry name" value="REC"/>
    <property type="match status" value="1"/>
</dbReference>
<comment type="catalytic activity">
    <reaction evidence="1">
        <text>ATP + protein L-histidine = ADP + protein N-phospho-L-histidine.</text>
        <dbReference type="EC" id="2.7.13.3"/>
    </reaction>
</comment>
<dbReference type="Gene3D" id="3.30.565.10">
    <property type="entry name" value="Histidine kinase-like ATPase, C-terminal domain"/>
    <property type="match status" value="1"/>
</dbReference>
<dbReference type="InterPro" id="IPR035965">
    <property type="entry name" value="PAS-like_dom_sf"/>
</dbReference>
<dbReference type="GO" id="GO:0016020">
    <property type="term" value="C:membrane"/>
    <property type="evidence" value="ECO:0007669"/>
    <property type="project" value="UniProtKB-SubCell"/>
</dbReference>
<dbReference type="KEGG" id="hsn:DV733_11650"/>
<dbReference type="SUPFAM" id="SSF55785">
    <property type="entry name" value="PYP-like sensor domain (PAS domain)"/>
    <property type="match status" value="2"/>
</dbReference>
<dbReference type="InterPro" id="IPR004358">
    <property type="entry name" value="Sig_transdc_His_kin-like_C"/>
</dbReference>
<organism evidence="8 9">
    <name type="scientific">Halapricum salinum</name>
    <dbReference type="NCBI Taxonomy" id="1457250"/>
    <lineage>
        <taxon>Archaea</taxon>
        <taxon>Methanobacteriati</taxon>
        <taxon>Methanobacteriota</taxon>
        <taxon>Stenosarchaea group</taxon>
        <taxon>Halobacteria</taxon>
        <taxon>Halobacteriales</taxon>
        <taxon>Haloarculaceae</taxon>
        <taxon>Halapricum</taxon>
    </lineage>
</organism>
<dbReference type="Gene3D" id="3.40.50.2300">
    <property type="match status" value="1"/>
</dbReference>
<reference evidence="8 9" key="1">
    <citation type="journal article" date="2019" name="Nat. Commun.">
        <title>A new type of DNA phosphorothioation-based antiviral system in archaea.</title>
        <authorList>
            <person name="Xiong L."/>
            <person name="Liu S."/>
            <person name="Chen S."/>
            <person name="Xiao Y."/>
            <person name="Zhu B."/>
            <person name="Gao Y."/>
            <person name="Zhang Y."/>
            <person name="Chen B."/>
            <person name="Luo J."/>
            <person name="Deng Z."/>
            <person name="Chen X."/>
            <person name="Wang L."/>
            <person name="Chen S."/>
        </authorList>
    </citation>
    <scope>NUCLEOTIDE SEQUENCE [LARGE SCALE GENOMIC DNA]</scope>
    <source>
        <strain evidence="8 9">CBA1105</strain>
    </source>
</reference>
<dbReference type="CDD" id="cd00075">
    <property type="entry name" value="HATPase"/>
    <property type="match status" value="1"/>
</dbReference>
<dbReference type="Pfam" id="PF08448">
    <property type="entry name" value="PAS_4"/>
    <property type="match status" value="1"/>
</dbReference>
<dbReference type="PROSITE" id="PS50109">
    <property type="entry name" value="HIS_KIN"/>
    <property type="match status" value="1"/>
</dbReference>
<evidence type="ECO:0000313" key="9">
    <source>
        <dbReference type="Proteomes" id="UP000296706"/>
    </source>
</evidence>
<dbReference type="EMBL" id="CP031310">
    <property type="protein sequence ID" value="QCC51848.1"/>
    <property type="molecule type" value="Genomic_DNA"/>
</dbReference>
<keyword evidence="3" id="KW-0808">Transferase</keyword>
<dbReference type="AlphaFoldDB" id="A0A4D6HFA7"/>
<keyword evidence="5" id="KW-0472">Membrane</keyword>
<dbReference type="PANTHER" id="PTHR42878">
    <property type="entry name" value="TWO-COMPONENT HISTIDINE KINASE"/>
    <property type="match status" value="1"/>
</dbReference>
<dbReference type="SMART" id="SM00091">
    <property type="entry name" value="PAS"/>
    <property type="match status" value="3"/>
</dbReference>
<protein>
    <recommendedName>
        <fullName evidence="2">histidine kinase</fullName>
        <ecNumber evidence="2">2.7.13.3</ecNumber>
    </recommendedName>
</protein>
<dbReference type="Pfam" id="PF02518">
    <property type="entry name" value="HATPase_c"/>
    <property type="match status" value="1"/>
</dbReference>
<keyword evidence="9" id="KW-1185">Reference proteome</keyword>
<accession>A0A4D6HFA7</accession>
<dbReference type="InterPro" id="IPR000014">
    <property type="entry name" value="PAS"/>
</dbReference>
<evidence type="ECO:0000259" key="7">
    <source>
        <dbReference type="PROSITE" id="PS50112"/>
    </source>
</evidence>
<dbReference type="PANTHER" id="PTHR42878:SF14">
    <property type="entry name" value="OSMOLARITY TWO-COMPONENT SYSTEM PROTEIN SSK1"/>
    <property type="match status" value="1"/>
</dbReference>
<dbReference type="GO" id="GO:0004673">
    <property type="term" value="F:protein histidine kinase activity"/>
    <property type="evidence" value="ECO:0007669"/>
    <property type="project" value="UniProtKB-EC"/>
</dbReference>
<dbReference type="SMART" id="SM00387">
    <property type="entry name" value="HATPase_c"/>
    <property type="match status" value="1"/>
</dbReference>
<dbReference type="OrthoDB" id="230688at2157"/>
<dbReference type="Gene3D" id="3.30.450.20">
    <property type="entry name" value="PAS domain"/>
    <property type="match status" value="2"/>
</dbReference>
<dbReference type="NCBIfam" id="TIGR00229">
    <property type="entry name" value="sensory_box"/>
    <property type="match status" value="2"/>
</dbReference>
<dbReference type="SUPFAM" id="SSF52172">
    <property type="entry name" value="CheY-like"/>
    <property type="match status" value="1"/>
</dbReference>
<dbReference type="CDD" id="cd00130">
    <property type="entry name" value="PAS"/>
    <property type="match status" value="2"/>
</dbReference>
<evidence type="ECO:0000256" key="3">
    <source>
        <dbReference type="ARBA" id="ARBA00022679"/>
    </source>
</evidence>
<dbReference type="Pfam" id="PF13426">
    <property type="entry name" value="PAS_9"/>
    <property type="match status" value="1"/>
</dbReference>
<dbReference type="GO" id="GO:0030295">
    <property type="term" value="F:protein kinase activator activity"/>
    <property type="evidence" value="ECO:0007669"/>
    <property type="project" value="TreeGrafter"/>
</dbReference>
<evidence type="ECO:0000256" key="2">
    <source>
        <dbReference type="ARBA" id="ARBA00012438"/>
    </source>
</evidence>
<feature type="domain" description="PAS" evidence="7">
    <location>
        <begin position="382"/>
        <end position="452"/>
    </location>
</feature>
<dbReference type="InterPro" id="IPR036890">
    <property type="entry name" value="HATPase_C_sf"/>
</dbReference>
<dbReference type="InterPro" id="IPR001610">
    <property type="entry name" value="PAC"/>
</dbReference>
<dbReference type="GO" id="GO:0000156">
    <property type="term" value="F:phosphorelay response regulator activity"/>
    <property type="evidence" value="ECO:0007669"/>
    <property type="project" value="TreeGrafter"/>
</dbReference>
<name>A0A4D6HFA7_9EURY</name>
<keyword evidence="4 8" id="KW-0418">Kinase</keyword>
<dbReference type="InterPro" id="IPR011006">
    <property type="entry name" value="CheY-like_superfamily"/>
</dbReference>
<dbReference type="EC" id="2.7.13.3" evidence="2"/>
<feature type="domain" description="Histidine kinase" evidence="6">
    <location>
        <begin position="511"/>
        <end position="716"/>
    </location>
</feature>
<dbReference type="PRINTS" id="PR00344">
    <property type="entry name" value="BCTRLSENSOR"/>
</dbReference>
<gene>
    <name evidence="8" type="ORF">DV733_11650</name>
</gene>
<feature type="domain" description="PAS" evidence="7">
    <location>
        <begin position="261"/>
        <end position="307"/>
    </location>
</feature>
<dbReference type="RefSeq" id="WP_049994542.1">
    <property type="nucleotide sequence ID" value="NZ_CP031310.1"/>
</dbReference>
<dbReference type="InterPro" id="IPR003594">
    <property type="entry name" value="HATPase_dom"/>
</dbReference>
<proteinExistence type="predicted"/>